<dbReference type="Proteomes" id="UP000306223">
    <property type="component" value="Unassembled WGS sequence"/>
</dbReference>
<proteinExistence type="inferred from homology"/>
<protein>
    <submittedName>
        <fullName evidence="5">Sugar transferase</fullName>
    </submittedName>
</protein>
<evidence type="ECO:0000313" key="6">
    <source>
        <dbReference type="Proteomes" id="UP000306223"/>
    </source>
</evidence>
<dbReference type="PANTHER" id="PTHR30576:SF0">
    <property type="entry name" value="UNDECAPRENYL-PHOSPHATE N-ACETYLGALACTOSAMINYL 1-PHOSPHATE TRANSFERASE-RELATED"/>
    <property type="match status" value="1"/>
</dbReference>
<accession>A0A4U0QQC3</accession>
<dbReference type="GO" id="GO:0000271">
    <property type="term" value="P:polysaccharide biosynthetic process"/>
    <property type="evidence" value="ECO:0007669"/>
    <property type="project" value="UniProtKB-KW"/>
</dbReference>
<name>A0A4U0QQC3_9RHOB</name>
<reference evidence="5 6" key="1">
    <citation type="submission" date="2019-04" db="EMBL/GenBank/DDBJ databases">
        <authorList>
            <person name="Li J."/>
        </authorList>
    </citation>
    <scope>NUCLEOTIDE SEQUENCE [LARGE SCALE GENOMIC DNA]</scope>
    <source>
        <strain evidence="5 6">CCTCC AB2016182</strain>
    </source>
</reference>
<keyword evidence="2" id="KW-0270">Exopolysaccharide synthesis</keyword>
<dbReference type="PANTHER" id="PTHR30576">
    <property type="entry name" value="COLANIC BIOSYNTHESIS UDP-GLUCOSE LIPID CARRIER TRANSFERASE"/>
    <property type="match status" value="1"/>
</dbReference>
<organism evidence="5 6">
    <name type="scientific">Paracoccus hibiscisoli</name>
    <dbReference type="NCBI Taxonomy" id="2023261"/>
    <lineage>
        <taxon>Bacteria</taxon>
        <taxon>Pseudomonadati</taxon>
        <taxon>Pseudomonadota</taxon>
        <taxon>Alphaproteobacteria</taxon>
        <taxon>Rhodobacterales</taxon>
        <taxon>Paracoccaceae</taxon>
        <taxon>Paracoccus</taxon>
    </lineage>
</organism>
<dbReference type="OrthoDB" id="9808602at2"/>
<gene>
    <name evidence="5" type="ORF">FA740_10695</name>
</gene>
<keyword evidence="3" id="KW-0812">Transmembrane</keyword>
<sequence>MWPLVKPVFDRLFALAVLVCIAPVLIAIAIKLDSPGPVLFRQHRFGRHRRIIPVTKFRTMRHDLTDHGGRQQALRGDARVTRLGAVLRRTCLDELPQFWDVLAGRLSVVGPRPHPLKMEVEGIPAELAIANYHARHEVRPGITGLVQVRGNSGPVETIAKGRDRIAHDIEYARRQSLWLDLRIIARTFHVLLVQRSNY</sequence>
<keyword evidence="5" id="KW-0808">Transferase</keyword>
<evidence type="ECO:0000256" key="3">
    <source>
        <dbReference type="SAM" id="Phobius"/>
    </source>
</evidence>
<feature type="transmembrane region" description="Helical" evidence="3">
    <location>
        <begin position="12"/>
        <end position="32"/>
    </location>
</feature>
<feature type="domain" description="Bacterial sugar transferase" evidence="4">
    <location>
        <begin position="6"/>
        <end position="192"/>
    </location>
</feature>
<comment type="similarity">
    <text evidence="1">Belongs to the bacterial sugar transferase family.</text>
</comment>
<keyword evidence="3" id="KW-0472">Membrane</keyword>
<dbReference type="EMBL" id="SUNH01000014">
    <property type="protein sequence ID" value="TJZ84016.1"/>
    <property type="molecule type" value="Genomic_DNA"/>
</dbReference>
<keyword evidence="6" id="KW-1185">Reference proteome</keyword>
<evidence type="ECO:0000259" key="4">
    <source>
        <dbReference type="Pfam" id="PF02397"/>
    </source>
</evidence>
<dbReference type="AlphaFoldDB" id="A0A4U0QQC3"/>
<comment type="caution">
    <text evidence="5">The sequence shown here is derived from an EMBL/GenBank/DDBJ whole genome shotgun (WGS) entry which is preliminary data.</text>
</comment>
<dbReference type="InterPro" id="IPR003362">
    <property type="entry name" value="Bact_transf"/>
</dbReference>
<keyword evidence="3" id="KW-1133">Transmembrane helix</keyword>
<evidence type="ECO:0000313" key="5">
    <source>
        <dbReference type="EMBL" id="TJZ84016.1"/>
    </source>
</evidence>
<evidence type="ECO:0000256" key="1">
    <source>
        <dbReference type="ARBA" id="ARBA00006464"/>
    </source>
</evidence>
<dbReference type="GO" id="GO:0016780">
    <property type="term" value="F:phosphotransferase activity, for other substituted phosphate groups"/>
    <property type="evidence" value="ECO:0007669"/>
    <property type="project" value="TreeGrafter"/>
</dbReference>
<evidence type="ECO:0000256" key="2">
    <source>
        <dbReference type="ARBA" id="ARBA00023169"/>
    </source>
</evidence>
<dbReference type="Pfam" id="PF02397">
    <property type="entry name" value="Bac_transf"/>
    <property type="match status" value="1"/>
</dbReference>